<dbReference type="Gene3D" id="2.20.28.10">
    <property type="match status" value="1"/>
</dbReference>
<feature type="region of interest" description="Disordered" evidence="19">
    <location>
        <begin position="317"/>
        <end position="336"/>
    </location>
</feature>
<keyword evidence="14" id="KW-0539">Nucleus</keyword>
<dbReference type="InterPro" id="IPR020583">
    <property type="entry name" value="Inositol_monoP_metal-BS"/>
</dbReference>
<dbReference type="Pfam" id="PF00005">
    <property type="entry name" value="ABC_tran"/>
    <property type="match status" value="1"/>
</dbReference>
<gene>
    <name evidence="23" type="ORF">C2E20_6004</name>
</gene>
<dbReference type="Pfam" id="PF00493">
    <property type="entry name" value="MCM"/>
    <property type="match status" value="1"/>
</dbReference>
<dbReference type="InterPro" id="IPR003439">
    <property type="entry name" value="ABC_transporter-like_ATP-bd"/>
</dbReference>
<dbReference type="EC" id="3.6.4.12" evidence="4"/>
<comment type="similarity">
    <text evidence="2 18">Belongs to the MCM family.</text>
</comment>
<dbReference type="InterPro" id="IPR006240">
    <property type="entry name" value="CysQ"/>
</dbReference>
<evidence type="ECO:0000256" key="18">
    <source>
        <dbReference type="RuleBase" id="RU004070"/>
    </source>
</evidence>
<keyword evidence="20" id="KW-1133">Transmembrane helix</keyword>
<dbReference type="PANTHER" id="PTHR11630">
    <property type="entry name" value="DNA REPLICATION LICENSING FACTOR MCM FAMILY MEMBER"/>
    <property type="match status" value="1"/>
</dbReference>
<evidence type="ECO:0000256" key="2">
    <source>
        <dbReference type="ARBA" id="ARBA00008010"/>
    </source>
</evidence>
<dbReference type="Proteomes" id="UP000239649">
    <property type="component" value="Unassembled WGS sequence"/>
</dbReference>
<comment type="caution">
    <text evidence="23">The sequence shown here is derived from an EMBL/GenBank/DDBJ whole genome shotgun (WGS) entry which is preliminary data.</text>
</comment>
<dbReference type="GO" id="GO:0000724">
    <property type="term" value="P:double-strand break repair via homologous recombination"/>
    <property type="evidence" value="ECO:0007669"/>
    <property type="project" value="TreeGrafter"/>
</dbReference>
<dbReference type="PROSITE" id="PS00211">
    <property type="entry name" value="ABC_TRANSPORTER_1"/>
    <property type="match status" value="1"/>
</dbReference>
<dbReference type="SMART" id="SM00350">
    <property type="entry name" value="MCM"/>
    <property type="match status" value="1"/>
</dbReference>
<keyword evidence="6 18" id="KW-0547">Nucleotide-binding</keyword>
<protein>
    <recommendedName>
        <fullName evidence="4">DNA helicase</fullName>
        <ecNumber evidence="4">3.6.4.12</ecNumber>
    </recommendedName>
    <alternativeName>
        <fullName evidence="15">Minichromosome maintenance 9</fullName>
    </alternativeName>
</protein>
<evidence type="ECO:0000256" key="20">
    <source>
        <dbReference type="SAM" id="Phobius"/>
    </source>
</evidence>
<comment type="subcellular location">
    <subcellularLocation>
        <location evidence="1">Nucleus</location>
    </subcellularLocation>
</comment>
<dbReference type="InterPro" id="IPR041562">
    <property type="entry name" value="MCM_lid"/>
</dbReference>
<dbReference type="SMART" id="SM00382">
    <property type="entry name" value="AAA"/>
    <property type="match status" value="2"/>
</dbReference>
<keyword evidence="20" id="KW-0812">Transmembrane</keyword>
<dbReference type="InterPro" id="IPR012340">
    <property type="entry name" value="NA-bd_OB-fold"/>
</dbReference>
<dbReference type="Pfam" id="PF17855">
    <property type="entry name" value="MCM_lid"/>
    <property type="match status" value="1"/>
</dbReference>
<feature type="binding site" evidence="17">
    <location>
        <position position="1046"/>
    </location>
    <ligand>
        <name>Mg(2+)</name>
        <dbReference type="ChEBI" id="CHEBI:18420"/>
        <label>1</label>
        <note>catalytic</note>
    </ligand>
</feature>
<dbReference type="PROSITE" id="PS00629">
    <property type="entry name" value="IMP_1"/>
    <property type="match status" value="1"/>
</dbReference>
<organism evidence="23 24">
    <name type="scientific">Micractinium conductrix</name>
    <dbReference type="NCBI Taxonomy" id="554055"/>
    <lineage>
        <taxon>Eukaryota</taxon>
        <taxon>Viridiplantae</taxon>
        <taxon>Chlorophyta</taxon>
        <taxon>core chlorophytes</taxon>
        <taxon>Trebouxiophyceae</taxon>
        <taxon>Chlorellales</taxon>
        <taxon>Chlorellaceae</taxon>
        <taxon>Chlorella clade</taxon>
        <taxon>Micractinium</taxon>
    </lineage>
</organism>
<evidence type="ECO:0000256" key="1">
    <source>
        <dbReference type="ARBA" id="ARBA00004123"/>
    </source>
</evidence>
<feature type="binding site" evidence="17">
    <location>
        <position position="1024"/>
    </location>
    <ligand>
        <name>Mg(2+)</name>
        <dbReference type="ChEBI" id="CHEBI:18420"/>
        <label>1</label>
        <note>catalytic</note>
    </ligand>
</feature>
<dbReference type="Gene3D" id="3.30.540.10">
    <property type="entry name" value="Fructose-1,6-Bisphosphatase, subunit A, domain 1"/>
    <property type="match status" value="1"/>
</dbReference>
<feature type="compositionally biased region" description="Low complexity" evidence="19">
    <location>
        <begin position="616"/>
        <end position="632"/>
    </location>
</feature>
<dbReference type="SUPFAM" id="SSF52540">
    <property type="entry name" value="P-loop containing nucleoside triphosphate hydrolases"/>
    <property type="match status" value="2"/>
</dbReference>
<dbReference type="PANTHER" id="PTHR11630:SF48">
    <property type="entry name" value="DNA HELICASE MCM9"/>
    <property type="match status" value="1"/>
</dbReference>
<dbReference type="Gene3D" id="3.40.50.300">
    <property type="entry name" value="P-loop containing nucleotide triphosphate hydrolases"/>
    <property type="match status" value="2"/>
</dbReference>
<dbReference type="GO" id="GO:0017116">
    <property type="term" value="F:single-stranded DNA helicase activity"/>
    <property type="evidence" value="ECO:0007669"/>
    <property type="project" value="TreeGrafter"/>
</dbReference>
<keyword evidence="20" id="KW-0472">Membrane</keyword>
<evidence type="ECO:0000256" key="7">
    <source>
        <dbReference type="ARBA" id="ARBA00022763"/>
    </source>
</evidence>
<dbReference type="NCBIfam" id="TIGR01978">
    <property type="entry name" value="sufC"/>
    <property type="match status" value="1"/>
</dbReference>
<evidence type="ECO:0000256" key="19">
    <source>
        <dbReference type="SAM" id="MobiDB-lite"/>
    </source>
</evidence>
<feature type="region of interest" description="Disordered" evidence="19">
    <location>
        <begin position="749"/>
        <end position="872"/>
    </location>
</feature>
<dbReference type="PRINTS" id="PR01657">
    <property type="entry name" value="MCMFAMILY"/>
</dbReference>
<dbReference type="SUPFAM" id="SSF50249">
    <property type="entry name" value="Nucleic acid-binding proteins"/>
    <property type="match status" value="1"/>
</dbReference>
<dbReference type="Pfam" id="PF17207">
    <property type="entry name" value="MCM_OB"/>
    <property type="match status" value="1"/>
</dbReference>
<comment type="similarity">
    <text evidence="3">Belongs to the inositol monophosphatase superfamily.</text>
</comment>
<evidence type="ECO:0000256" key="10">
    <source>
        <dbReference type="ARBA" id="ARBA00022840"/>
    </source>
</evidence>
<evidence type="ECO:0000259" key="22">
    <source>
        <dbReference type="PROSITE" id="PS50893"/>
    </source>
</evidence>
<dbReference type="OrthoDB" id="271325at2759"/>
<dbReference type="GO" id="GO:0005634">
    <property type="term" value="C:nucleus"/>
    <property type="evidence" value="ECO:0007669"/>
    <property type="project" value="UniProtKB-SubCell"/>
</dbReference>
<dbReference type="GO" id="GO:0006260">
    <property type="term" value="P:DNA replication"/>
    <property type="evidence" value="ECO:0007669"/>
    <property type="project" value="InterPro"/>
</dbReference>
<evidence type="ECO:0000256" key="6">
    <source>
        <dbReference type="ARBA" id="ARBA00022741"/>
    </source>
</evidence>
<dbReference type="CDD" id="cd01638">
    <property type="entry name" value="CysQ"/>
    <property type="match status" value="1"/>
</dbReference>
<feature type="compositionally biased region" description="Low complexity" evidence="19">
    <location>
        <begin position="595"/>
        <end position="605"/>
    </location>
</feature>
<dbReference type="InterPro" id="IPR003593">
    <property type="entry name" value="AAA+_ATPase"/>
</dbReference>
<dbReference type="InterPro" id="IPR000760">
    <property type="entry name" value="Inositol_monophosphatase-like"/>
</dbReference>
<dbReference type="GO" id="GO:0008441">
    <property type="term" value="F:3'(2'),5'-bisphosphate nucleotidase activity"/>
    <property type="evidence" value="ECO:0007669"/>
    <property type="project" value="InterPro"/>
</dbReference>
<evidence type="ECO:0000256" key="3">
    <source>
        <dbReference type="ARBA" id="ARBA00009759"/>
    </source>
</evidence>
<dbReference type="SUPFAM" id="SSF56655">
    <property type="entry name" value="Carbohydrate phosphatase"/>
    <property type="match status" value="1"/>
</dbReference>
<dbReference type="InterPro" id="IPR001208">
    <property type="entry name" value="MCM_dom"/>
</dbReference>
<dbReference type="InterPro" id="IPR033762">
    <property type="entry name" value="MCM_OB"/>
</dbReference>
<feature type="domain" description="MCM C-terminal AAA(+) ATPase" evidence="21">
    <location>
        <begin position="1591"/>
        <end position="1797"/>
    </location>
</feature>
<evidence type="ECO:0000256" key="8">
    <source>
        <dbReference type="ARBA" id="ARBA00022801"/>
    </source>
</evidence>
<proteinExistence type="inferred from homology"/>
<feature type="region of interest" description="Disordered" evidence="19">
    <location>
        <begin position="555"/>
        <end position="632"/>
    </location>
</feature>
<sequence>MQRAAVQQPRAAGLTVTRAAPAARHAAAARRRCLVAVRAAAGDELLRVEGLEAKIVSTGKQILKGVTLTVREGEVHAIMGKNGSGKSTLSKVLVGHPDYEVTAGTATYKGLNLFDLAPEERSHAGLFLSFQSPVEIPGVSNIDFLRIATNARRKASGEAELDPLEFYAHVMPKLEALNMDPVFLNRNVNEGFSGGEKKRNEILQLACLEADMAILDEIDSGLDIDALRDVSKAVNGLKAQRPGMGILMVTHYKRLLDYIQPDQVHIMQAGAIVKTGDMTLVDQLEESGYSTPRLTASWDPSTAKAALKSPAVASAQRWLHAQARSPASTSKSPLRASAPALALGEHGAAPSPAVMFPRSHPVTVQHRTRAVPVAPTPEGRLGGWLLSASHFAKPAGPQEAGQPPLAAEDSGSTDDGSGSPNRSLSMQLDLAAAGEEAPVAPVAAATHAKPAVSAAPVAVAAVAVAGMAAAPRTPASPAAATPAVKGAAKAARRQAASGNSSGRAFLRALLVLLLLAAGLFVAPVALRTYAPQLASHPGVASVAARAYQLTGSAAQHASRLQATKRTLPPKKPQAATRQPADTRVAPPTPTKDPAARSSGRAASLRVQPVQQRTAMSQPPFSPAAAPQPAESTAPALTARLADAAASAKAAAAAARAALSQRISAATVSASSTAAGARAAVAERRPAAVWSQLKAHLAAATVRGHAAQLPAPAQPAAGQRRWQATPAALAAGAAAAVLAVAGAAAWARAGPRTMPQTEEEDPAEAAEPAAGADFPTTTPAIGGRTRQRRQSTRTPTAAAAEPRTAPRTAPRSTRRAAAAAAEAEAEMPSTTATNRTRRTAAAAQGEAAGEAPATTAANRRRSTRLTAGTPASPSFPVILRSEFTLCTIHGALQSLGRPATRPTLQRVRKLSAFCAPISKACRALAKPLTSQHARSLDPPSLAARRTPSAMSLSIKLEQRVECQQVVAIARLACEAILRVYNSAAESWGVEHKADESPLTQADKEANAVICDGLARIAPHIPIVSEENRQVAYETRKGYQYSWCVDPLDGTKEFLKRNGQFTVNIALLEGSRPVLGIVAVPVDGTVYWAAKGQGAFVQREGQEAQRMQCAAVDLSQPGLVVVGSASHLTAETQDFVAQLKEPSFKQLGSSLKLLMVAEGVAHVYPRLALTCEWDTAATHIIVEEAGGEVLQAGVCDSKGKLLEDWKAALAKEAPVQYNKENPLNPFFVVYGRREKQPPIAPRARDFVRKPILTAGNVHRRLRGEVPPDSTLEACAANARRLLGRPEAPGEMEVASGTFLPFLLQEHRQDLLAVLRAPDPEAHCGVRISLAALAAHNHGAAEVLLAAPRQVLALLDEALIMAQGELHKHQPDRQMLIVKENVHARLAGLALHQDGLAREACPAAGDVGAAHIGRLVTVAGTVAKTGPIKALEARQMYECARCKYRFFLTADLELGGQVQPPVACPSRRDKPCSGTSFRPTGDCSEAGCFTNWQEIRVQEQSQASLAGSPKSLTVLLLDDLADCAQVGDEVEVTGVVIRQFGLMIPGARCQVGLALQATDLSIARERKAAEEVTPESAQLFAQFWQAHAGCPLLGRNKIVASICPELHGLFHVKLATLLMLIGGTARYDEQSGTRIRGEVHMLLVGDPGTGKSQFQKWVAKLAARSVVTSGRAASTAGLTAAAVQDTGGWTLEAGALVLADGGVCLIDEFDGIPEKDRASVHEAMEQQTTSVAKAGLAVTLHTRAAVFATCNPGKNQRYNPRLPLTSQLNIGGPLLSRFDIVILLLDQLSPEWDETVASHILGTHFRRGGGASGGSTQGGTQQQPAADAAAQGWPLASLRQYLEWAKASFNPVLTQDAQKLLSSYFQMRRQHEGRQGSRTTVRMLESLVRVAQAHARLMARHEVVLQDAVVAVWLAESSCMDAQSPSPLADIMAAGVAFPADPDAEFASIVERLVAAVQGAAQPMLLEYGGGGGGSYM</sequence>
<feature type="transmembrane region" description="Helical" evidence="20">
    <location>
        <begin position="504"/>
        <end position="526"/>
    </location>
</feature>
<keyword evidence="9 23" id="KW-0347">Helicase</keyword>
<comment type="catalytic activity">
    <reaction evidence="16">
        <text>ATP + H2O = ADP + phosphate + H(+)</text>
        <dbReference type="Rhea" id="RHEA:13065"/>
        <dbReference type="ChEBI" id="CHEBI:15377"/>
        <dbReference type="ChEBI" id="CHEBI:15378"/>
        <dbReference type="ChEBI" id="CHEBI:30616"/>
        <dbReference type="ChEBI" id="CHEBI:43474"/>
        <dbReference type="ChEBI" id="CHEBI:456216"/>
        <dbReference type="EC" id="3.6.4.12"/>
    </reaction>
</comment>
<evidence type="ECO:0000256" key="15">
    <source>
        <dbReference type="ARBA" id="ARBA00042301"/>
    </source>
</evidence>
<evidence type="ECO:0000256" key="13">
    <source>
        <dbReference type="ARBA" id="ARBA00023204"/>
    </source>
</evidence>
<accession>A0A2P6V976</accession>
<feature type="compositionally biased region" description="Polar residues" evidence="19">
    <location>
        <begin position="555"/>
        <end position="564"/>
    </location>
</feature>
<dbReference type="GO" id="GO:0005524">
    <property type="term" value="F:ATP binding"/>
    <property type="evidence" value="ECO:0007669"/>
    <property type="project" value="UniProtKB-KW"/>
</dbReference>
<dbReference type="Gene3D" id="2.40.50.140">
    <property type="entry name" value="Nucleic acid-binding proteins"/>
    <property type="match status" value="1"/>
</dbReference>
<dbReference type="Pfam" id="PF00459">
    <property type="entry name" value="Inositol_P"/>
    <property type="match status" value="1"/>
</dbReference>
<dbReference type="PROSITE" id="PS50051">
    <property type="entry name" value="MCM_2"/>
    <property type="match status" value="1"/>
</dbReference>
<dbReference type="Gene3D" id="3.40.190.80">
    <property type="match status" value="1"/>
</dbReference>
<dbReference type="GO" id="GO:0006790">
    <property type="term" value="P:sulfur compound metabolic process"/>
    <property type="evidence" value="ECO:0007669"/>
    <property type="project" value="InterPro"/>
</dbReference>
<dbReference type="InterPro" id="IPR031327">
    <property type="entry name" value="MCM"/>
</dbReference>
<evidence type="ECO:0000256" key="16">
    <source>
        <dbReference type="ARBA" id="ARBA00047995"/>
    </source>
</evidence>
<evidence type="ECO:0000256" key="9">
    <source>
        <dbReference type="ARBA" id="ARBA00022806"/>
    </source>
</evidence>
<dbReference type="CDD" id="cd03217">
    <property type="entry name" value="ABC_FeS_Assembly"/>
    <property type="match status" value="1"/>
</dbReference>
<keyword evidence="13" id="KW-0234">DNA repair</keyword>
<dbReference type="EMBL" id="LHPF02000019">
    <property type="protein sequence ID" value="PSC70642.1"/>
    <property type="molecule type" value="Genomic_DNA"/>
</dbReference>
<feature type="transmembrane region" description="Helical" evidence="20">
    <location>
        <begin position="726"/>
        <end position="746"/>
    </location>
</feature>
<dbReference type="GO" id="GO:0003697">
    <property type="term" value="F:single-stranded DNA binding"/>
    <property type="evidence" value="ECO:0007669"/>
    <property type="project" value="TreeGrafter"/>
</dbReference>
<dbReference type="PROSITE" id="PS50893">
    <property type="entry name" value="ABC_TRANSPORTER_2"/>
    <property type="match status" value="1"/>
</dbReference>
<name>A0A2P6V976_9CHLO</name>
<feature type="compositionally biased region" description="Gly residues" evidence="19">
    <location>
        <begin position="1805"/>
        <end position="1814"/>
    </location>
</feature>
<feature type="binding site" evidence="17">
    <location>
        <position position="1044"/>
    </location>
    <ligand>
        <name>Mg(2+)</name>
        <dbReference type="ChEBI" id="CHEBI:18420"/>
        <label>1</label>
        <note>catalytic</note>
    </ligand>
</feature>
<feature type="region of interest" description="Disordered" evidence="19">
    <location>
        <begin position="1804"/>
        <end position="1826"/>
    </location>
</feature>
<dbReference type="InterPro" id="IPR017871">
    <property type="entry name" value="ABC_transporter-like_CS"/>
</dbReference>
<keyword evidence="11 17" id="KW-0460">Magnesium</keyword>
<comment type="cofactor">
    <cofactor evidence="17">
        <name>Mg(2+)</name>
        <dbReference type="ChEBI" id="CHEBI:18420"/>
    </cofactor>
</comment>
<dbReference type="GO" id="GO:0042555">
    <property type="term" value="C:MCM complex"/>
    <property type="evidence" value="ECO:0007669"/>
    <property type="project" value="TreeGrafter"/>
</dbReference>
<dbReference type="HAMAP" id="MF_02095">
    <property type="entry name" value="CysQ"/>
    <property type="match status" value="1"/>
</dbReference>
<dbReference type="PROSITE" id="PS00847">
    <property type="entry name" value="MCM_1"/>
    <property type="match status" value="1"/>
</dbReference>
<evidence type="ECO:0000256" key="12">
    <source>
        <dbReference type="ARBA" id="ARBA00023125"/>
    </source>
</evidence>
<dbReference type="GO" id="GO:0016887">
    <property type="term" value="F:ATP hydrolysis activity"/>
    <property type="evidence" value="ECO:0007669"/>
    <property type="project" value="InterPro"/>
</dbReference>
<keyword evidence="7" id="KW-0227">DNA damage</keyword>
<keyword evidence="24" id="KW-1185">Reference proteome</keyword>
<evidence type="ECO:0000313" key="24">
    <source>
        <dbReference type="Proteomes" id="UP000239649"/>
    </source>
</evidence>
<feature type="compositionally biased region" description="Low complexity" evidence="19">
    <location>
        <begin position="409"/>
        <end position="419"/>
    </location>
</feature>
<keyword evidence="8" id="KW-0378">Hydrolase</keyword>
<dbReference type="InterPro" id="IPR018525">
    <property type="entry name" value="MCM_CS"/>
</dbReference>
<evidence type="ECO:0000313" key="23">
    <source>
        <dbReference type="EMBL" id="PSC70642.1"/>
    </source>
</evidence>
<dbReference type="InterPro" id="IPR010230">
    <property type="entry name" value="FeS-cluster_ATPase_SufC"/>
</dbReference>
<feature type="compositionally biased region" description="Low complexity" evidence="19">
    <location>
        <begin position="791"/>
        <end position="856"/>
    </location>
</feature>
<dbReference type="NCBIfam" id="TIGR01331">
    <property type="entry name" value="bisphos_cysQ"/>
    <property type="match status" value="1"/>
</dbReference>
<feature type="binding site" evidence="17">
    <location>
        <position position="1172"/>
    </location>
    <ligand>
        <name>Mg(2+)</name>
        <dbReference type="ChEBI" id="CHEBI:18420"/>
        <label>1</label>
        <note>catalytic</note>
    </ligand>
</feature>
<evidence type="ECO:0000256" key="17">
    <source>
        <dbReference type="PIRSR" id="PIRSR600760-2"/>
    </source>
</evidence>
<dbReference type="InterPro" id="IPR058768">
    <property type="entry name" value="MCM9_N"/>
</dbReference>
<dbReference type="STRING" id="554055.A0A2P6V976"/>
<keyword evidence="12 18" id="KW-0238">DNA-binding</keyword>
<feature type="compositionally biased region" description="Low complexity" evidence="19">
    <location>
        <begin position="1815"/>
        <end position="1826"/>
    </location>
</feature>
<dbReference type="Pfam" id="PF26066">
    <property type="entry name" value="MCM9_N"/>
    <property type="match status" value="1"/>
</dbReference>
<feature type="domain" description="ABC transporter" evidence="22">
    <location>
        <begin position="46"/>
        <end position="294"/>
    </location>
</feature>
<evidence type="ECO:0000256" key="14">
    <source>
        <dbReference type="ARBA" id="ARBA00023242"/>
    </source>
</evidence>
<evidence type="ECO:0000259" key="21">
    <source>
        <dbReference type="PROSITE" id="PS50051"/>
    </source>
</evidence>
<evidence type="ECO:0000256" key="4">
    <source>
        <dbReference type="ARBA" id="ARBA00012551"/>
    </source>
</evidence>
<keyword evidence="10 18" id="KW-0067">ATP-binding</keyword>
<keyword evidence="5 17" id="KW-0479">Metal-binding</keyword>
<reference evidence="23 24" key="1">
    <citation type="journal article" date="2018" name="Plant J.">
        <title>Genome sequences of Chlorella sorokiniana UTEX 1602 and Micractinium conductrix SAG 241.80: implications to maltose excretion by a green alga.</title>
        <authorList>
            <person name="Arriola M.B."/>
            <person name="Velmurugan N."/>
            <person name="Zhang Y."/>
            <person name="Plunkett M.H."/>
            <person name="Hondzo H."/>
            <person name="Barney B.M."/>
        </authorList>
    </citation>
    <scope>NUCLEOTIDE SEQUENCE [LARGE SCALE GENOMIC DNA]</scope>
    <source>
        <strain evidence="23 24">SAG 241.80</strain>
    </source>
</reference>
<feature type="binding site" evidence="17">
    <location>
        <position position="1047"/>
    </location>
    <ligand>
        <name>Mg(2+)</name>
        <dbReference type="ChEBI" id="CHEBI:18420"/>
        <label>1</label>
        <note>catalytic</note>
    </ligand>
</feature>
<evidence type="ECO:0000256" key="11">
    <source>
        <dbReference type="ARBA" id="ARBA00022842"/>
    </source>
</evidence>
<dbReference type="GO" id="GO:0000287">
    <property type="term" value="F:magnesium ion binding"/>
    <property type="evidence" value="ECO:0007669"/>
    <property type="project" value="InterPro"/>
</dbReference>
<dbReference type="InterPro" id="IPR027417">
    <property type="entry name" value="P-loop_NTPase"/>
</dbReference>
<feature type="region of interest" description="Disordered" evidence="19">
    <location>
        <begin position="393"/>
        <end position="424"/>
    </location>
</feature>
<evidence type="ECO:0000256" key="5">
    <source>
        <dbReference type="ARBA" id="ARBA00022723"/>
    </source>
</evidence>